<dbReference type="InterPro" id="IPR000888">
    <property type="entry name" value="RmlC-like"/>
</dbReference>
<dbReference type="PANTHER" id="PTHR21047:SF2">
    <property type="entry name" value="THYMIDINE DIPHOSPHO-4-KETO-RHAMNOSE 3,5-EPIMERASE"/>
    <property type="match status" value="1"/>
</dbReference>
<dbReference type="EMBL" id="CADIJQ010000001">
    <property type="protein sequence ID" value="CAB3650994.1"/>
    <property type="molecule type" value="Genomic_DNA"/>
</dbReference>
<name>A0A6S6YZT1_9BURK</name>
<evidence type="ECO:0000256" key="1">
    <source>
        <dbReference type="ARBA" id="ARBA00001298"/>
    </source>
</evidence>
<proteinExistence type="predicted"/>
<dbReference type="Proteomes" id="UP000494269">
    <property type="component" value="Unassembled WGS sequence"/>
</dbReference>
<evidence type="ECO:0000313" key="9">
    <source>
        <dbReference type="EMBL" id="CAB3650994.1"/>
    </source>
</evidence>
<evidence type="ECO:0000256" key="3">
    <source>
        <dbReference type="ARBA" id="ARBA00012098"/>
    </source>
</evidence>
<dbReference type="AlphaFoldDB" id="A0A6S6YZT1"/>
<evidence type="ECO:0000256" key="7">
    <source>
        <dbReference type="ARBA" id="ARBA00033311"/>
    </source>
</evidence>
<dbReference type="PANTHER" id="PTHR21047">
    <property type="entry name" value="DTDP-6-DEOXY-D-GLUCOSE-3,5 EPIMERASE"/>
    <property type="match status" value="1"/>
</dbReference>
<feature type="active site" description="Proton acceptor" evidence="8">
    <location>
        <position position="61"/>
    </location>
</feature>
<comment type="function">
    <text evidence="2">Catalyzes the epimerization of the C3' and C5'positions of dTDP-6-deoxy-D-xylo-4-hexulose, forming dTDP-6-deoxy-L-lyxo-4-hexulose.</text>
</comment>
<dbReference type="InterPro" id="IPR011051">
    <property type="entry name" value="RmlC_Cupin_sf"/>
</dbReference>
<sequence length="189" mass="20299">MRAEALAIPGCYVLTLPCFPDARGEFRKLLHAPTLAALGLETGFTESYVSVSHRGVLRGMHFQLPPSDHAKLVTCLVGRARDGLLDLRRGSPTYGQSISLMLDGAEPQAVYVPRGVAHGFASHRDGTALLYYTTSVHDPERDAGVHAQSTDIDWWAGEADIGAPVMSPRDAALPQAAAFDSPFIYAAQP</sequence>
<protein>
    <recommendedName>
        <fullName evidence="4">dTDP-4-dehydrorhamnose 3,5-epimerase</fullName>
        <ecNumber evidence="3">5.1.3.13</ecNumber>
    </recommendedName>
    <alternativeName>
        <fullName evidence="6">Thymidine diphospho-4-keto-rhamnose 3,5-epimerase</fullName>
    </alternativeName>
    <alternativeName>
        <fullName evidence="5">dTDP-4-keto-6-deoxyglucose 3,5-epimerase</fullName>
    </alternativeName>
    <alternativeName>
        <fullName evidence="7">dTDP-6-deoxy-D-xylo-4-hexulose 3,5-epimerase</fullName>
    </alternativeName>
</protein>
<feature type="active site" description="Proton donor" evidence="8">
    <location>
        <position position="131"/>
    </location>
</feature>
<organism evidence="9 10">
    <name type="scientific">Achromobacter kerstersii</name>
    <dbReference type="NCBI Taxonomy" id="1353890"/>
    <lineage>
        <taxon>Bacteria</taxon>
        <taxon>Pseudomonadati</taxon>
        <taxon>Pseudomonadota</taxon>
        <taxon>Betaproteobacteria</taxon>
        <taxon>Burkholderiales</taxon>
        <taxon>Alcaligenaceae</taxon>
        <taxon>Achromobacter</taxon>
    </lineage>
</organism>
<evidence type="ECO:0000256" key="5">
    <source>
        <dbReference type="ARBA" id="ARBA00029758"/>
    </source>
</evidence>
<evidence type="ECO:0000256" key="2">
    <source>
        <dbReference type="ARBA" id="ARBA00001997"/>
    </source>
</evidence>
<dbReference type="EC" id="5.1.3.13" evidence="3"/>
<evidence type="ECO:0000256" key="8">
    <source>
        <dbReference type="PIRSR" id="PIRSR600888-1"/>
    </source>
</evidence>
<dbReference type="Pfam" id="PF00908">
    <property type="entry name" value="dTDP_sugar_isom"/>
    <property type="match status" value="1"/>
</dbReference>
<evidence type="ECO:0000256" key="6">
    <source>
        <dbReference type="ARBA" id="ARBA00031424"/>
    </source>
</evidence>
<evidence type="ECO:0000256" key="4">
    <source>
        <dbReference type="ARBA" id="ARBA00019595"/>
    </source>
</evidence>
<dbReference type="SUPFAM" id="SSF51182">
    <property type="entry name" value="RmlC-like cupins"/>
    <property type="match status" value="1"/>
</dbReference>
<dbReference type="CDD" id="cd00438">
    <property type="entry name" value="cupin_RmlC"/>
    <property type="match status" value="1"/>
</dbReference>
<dbReference type="InterPro" id="IPR014710">
    <property type="entry name" value="RmlC-like_jellyroll"/>
</dbReference>
<accession>A0A6S6YZT1</accession>
<comment type="catalytic activity">
    <reaction evidence="1">
        <text>dTDP-4-dehydro-6-deoxy-alpha-D-glucose = dTDP-4-dehydro-beta-L-rhamnose</text>
        <dbReference type="Rhea" id="RHEA:16969"/>
        <dbReference type="ChEBI" id="CHEBI:57649"/>
        <dbReference type="ChEBI" id="CHEBI:62830"/>
        <dbReference type="EC" id="5.1.3.13"/>
    </reaction>
</comment>
<dbReference type="RefSeq" id="WP_175168415.1">
    <property type="nucleotide sequence ID" value="NZ_CADIJQ010000001.1"/>
</dbReference>
<evidence type="ECO:0000313" key="10">
    <source>
        <dbReference type="Proteomes" id="UP000494269"/>
    </source>
</evidence>
<dbReference type="GO" id="GO:0008830">
    <property type="term" value="F:dTDP-4-dehydrorhamnose 3,5-epimerase activity"/>
    <property type="evidence" value="ECO:0007669"/>
    <property type="project" value="UniProtKB-EC"/>
</dbReference>
<dbReference type="GO" id="GO:0000271">
    <property type="term" value="P:polysaccharide biosynthetic process"/>
    <property type="evidence" value="ECO:0007669"/>
    <property type="project" value="TreeGrafter"/>
</dbReference>
<keyword evidence="10" id="KW-1185">Reference proteome</keyword>
<dbReference type="GO" id="GO:0005829">
    <property type="term" value="C:cytosol"/>
    <property type="evidence" value="ECO:0007669"/>
    <property type="project" value="TreeGrafter"/>
</dbReference>
<dbReference type="Gene3D" id="2.60.120.10">
    <property type="entry name" value="Jelly Rolls"/>
    <property type="match status" value="1"/>
</dbReference>
<dbReference type="GO" id="GO:0019305">
    <property type="term" value="P:dTDP-rhamnose biosynthetic process"/>
    <property type="evidence" value="ECO:0007669"/>
    <property type="project" value="TreeGrafter"/>
</dbReference>
<keyword evidence="9" id="KW-0413">Isomerase</keyword>
<reference evidence="9 10" key="1">
    <citation type="submission" date="2020-04" db="EMBL/GenBank/DDBJ databases">
        <authorList>
            <person name="De Canck E."/>
        </authorList>
    </citation>
    <scope>NUCLEOTIDE SEQUENCE [LARGE SCALE GENOMIC DNA]</scope>
    <source>
        <strain evidence="9 10">LMG 3441</strain>
    </source>
</reference>
<gene>
    <name evidence="9" type="primary">rmlC_1</name>
    <name evidence="9" type="ORF">LMG3441_00048</name>
</gene>